<dbReference type="Proteomes" id="UP000257109">
    <property type="component" value="Unassembled WGS sequence"/>
</dbReference>
<evidence type="ECO:0000256" key="5">
    <source>
        <dbReference type="ARBA" id="ARBA00023242"/>
    </source>
</evidence>
<feature type="region of interest" description="Disordered" evidence="6">
    <location>
        <begin position="1"/>
        <end position="42"/>
    </location>
</feature>
<dbReference type="Gene3D" id="2.40.330.10">
    <property type="entry name" value="DNA-binding pseudobarrel domain"/>
    <property type="match status" value="1"/>
</dbReference>
<feature type="compositionally biased region" description="Basic and acidic residues" evidence="6">
    <location>
        <begin position="111"/>
        <end position="126"/>
    </location>
</feature>
<reference evidence="8" key="1">
    <citation type="submission" date="2018-05" db="EMBL/GenBank/DDBJ databases">
        <title>Draft genome of Mucuna pruriens seed.</title>
        <authorList>
            <person name="Nnadi N.E."/>
            <person name="Vos R."/>
            <person name="Hasami M.H."/>
            <person name="Devisetty U.K."/>
            <person name="Aguiy J.C."/>
        </authorList>
    </citation>
    <scope>NUCLEOTIDE SEQUENCE [LARGE SCALE GENOMIC DNA]</scope>
    <source>
        <strain evidence="8">JCA_2017</strain>
    </source>
</reference>
<evidence type="ECO:0000256" key="3">
    <source>
        <dbReference type="ARBA" id="ARBA00023125"/>
    </source>
</evidence>
<dbReference type="GO" id="GO:0003677">
    <property type="term" value="F:DNA binding"/>
    <property type="evidence" value="ECO:0007669"/>
    <property type="project" value="UniProtKB-KW"/>
</dbReference>
<name>A0A371HZ60_MUCPR</name>
<evidence type="ECO:0000256" key="2">
    <source>
        <dbReference type="ARBA" id="ARBA00023015"/>
    </source>
</evidence>
<dbReference type="InterPro" id="IPR015300">
    <property type="entry name" value="DNA-bd_pseudobarrel_sf"/>
</dbReference>
<evidence type="ECO:0000313" key="9">
    <source>
        <dbReference type="Proteomes" id="UP000257109"/>
    </source>
</evidence>
<keyword evidence="4" id="KW-0804">Transcription</keyword>
<keyword evidence="9" id="KW-1185">Reference proteome</keyword>
<feature type="domain" description="TF-B3" evidence="7">
    <location>
        <begin position="189"/>
        <end position="290"/>
    </location>
</feature>
<feature type="compositionally biased region" description="Polar residues" evidence="6">
    <location>
        <begin position="31"/>
        <end position="42"/>
    </location>
</feature>
<protein>
    <submittedName>
        <fullName evidence="8">B3 domain-containing transcription factor LEC2</fullName>
    </submittedName>
</protein>
<dbReference type="InterPro" id="IPR003340">
    <property type="entry name" value="B3_DNA-bd"/>
</dbReference>
<dbReference type="PANTHER" id="PTHR31140">
    <property type="entry name" value="B3 DOMAIN-CONTAINING TRANSCRIPTION FACTOR ABI3"/>
    <property type="match status" value="1"/>
</dbReference>
<dbReference type="PANTHER" id="PTHR31140:SF74">
    <property type="entry name" value="B3 DOMAIN-CONTAINING TRANSCRIPTION FACTOR LEC2"/>
    <property type="match status" value="1"/>
</dbReference>
<evidence type="ECO:0000259" key="7">
    <source>
        <dbReference type="SMART" id="SM01019"/>
    </source>
</evidence>
<dbReference type="SMART" id="SM01019">
    <property type="entry name" value="B3"/>
    <property type="match status" value="1"/>
</dbReference>
<feature type="compositionally biased region" description="Basic residues" evidence="6">
    <location>
        <begin position="127"/>
        <end position="137"/>
    </location>
</feature>
<evidence type="ECO:0000256" key="4">
    <source>
        <dbReference type="ARBA" id="ARBA00023163"/>
    </source>
</evidence>
<keyword evidence="5" id="KW-0539">Nucleus</keyword>
<comment type="subcellular location">
    <subcellularLocation>
        <location evidence="1">Nucleus</location>
    </subcellularLocation>
</comment>
<accession>A0A371HZ60</accession>
<dbReference type="OrthoDB" id="757982at2759"/>
<comment type="caution">
    <text evidence="8">The sequence shown here is derived from an EMBL/GenBank/DDBJ whole genome shotgun (WGS) entry which is preliminary data.</text>
</comment>
<feature type="region of interest" description="Disordered" evidence="6">
    <location>
        <begin position="109"/>
        <end position="163"/>
    </location>
</feature>
<evidence type="ECO:0000313" key="8">
    <source>
        <dbReference type="EMBL" id="RDY08078.1"/>
    </source>
</evidence>
<dbReference type="GO" id="GO:0005634">
    <property type="term" value="C:nucleus"/>
    <property type="evidence" value="ECO:0007669"/>
    <property type="project" value="UniProtKB-SubCell"/>
</dbReference>
<organism evidence="8 9">
    <name type="scientific">Mucuna pruriens</name>
    <name type="common">Velvet bean</name>
    <name type="synonym">Dolichos pruriens</name>
    <dbReference type="NCBI Taxonomy" id="157652"/>
    <lineage>
        <taxon>Eukaryota</taxon>
        <taxon>Viridiplantae</taxon>
        <taxon>Streptophyta</taxon>
        <taxon>Embryophyta</taxon>
        <taxon>Tracheophyta</taxon>
        <taxon>Spermatophyta</taxon>
        <taxon>Magnoliopsida</taxon>
        <taxon>eudicotyledons</taxon>
        <taxon>Gunneridae</taxon>
        <taxon>Pentapetalae</taxon>
        <taxon>rosids</taxon>
        <taxon>fabids</taxon>
        <taxon>Fabales</taxon>
        <taxon>Fabaceae</taxon>
        <taxon>Papilionoideae</taxon>
        <taxon>50 kb inversion clade</taxon>
        <taxon>NPAAA clade</taxon>
        <taxon>indigoferoid/millettioid clade</taxon>
        <taxon>Phaseoleae</taxon>
        <taxon>Mucuna</taxon>
    </lineage>
</organism>
<dbReference type="CDD" id="cd10017">
    <property type="entry name" value="B3_DNA"/>
    <property type="match status" value="1"/>
</dbReference>
<dbReference type="SUPFAM" id="SSF101936">
    <property type="entry name" value="DNA-binding pseudobarrel domain"/>
    <property type="match status" value="1"/>
</dbReference>
<sequence>MEGFFAPFSNTTANQSTTTTTTSTTSSSSNINLPPQNMGHPQNVNVTDNNGQLGHPEPYFVPYNQNMSFQQHVHSFSQVNQYPMYSFPVGQSNIPFRMPNFELQGWSQQGEEGRNKMMEAHTSKAARDRRKQARQRSRSSAPMAPQVPERTIRQQPITGGGSNVRMTIKQDIYTNVFYTPDGKRLEEILTKKLKKSDVGVLGRIVLPKREAEYKLPVLADKEGIDVVFKDVYSELRWTLKYRYWINNKSRMYVLENTGDFVNHYELQMEDSITLYEDEIKNLYVLIKKEQNVEVSEPSSMESLHTQNTFNFSPMDAPYVHQDKDKEEESYLALLELNHEKKAEAANNLLIQCAGGSSSSGTKDENIAQHQSLNNAPEGAPSQATEEAAAPPVPRGDRNILINDDNFDEVYGNLDNIFEIENNGFDDFDLHQHV</sequence>
<dbReference type="STRING" id="157652.A0A371HZ60"/>
<feature type="compositionally biased region" description="Low complexity" evidence="6">
    <location>
        <begin position="9"/>
        <end position="30"/>
    </location>
</feature>
<keyword evidence="3" id="KW-0238">DNA-binding</keyword>
<dbReference type="InterPro" id="IPR044800">
    <property type="entry name" value="LEC2-like"/>
</dbReference>
<evidence type="ECO:0000256" key="1">
    <source>
        <dbReference type="ARBA" id="ARBA00004123"/>
    </source>
</evidence>
<keyword evidence="2" id="KW-0805">Transcription regulation</keyword>
<feature type="non-terminal residue" evidence="8">
    <location>
        <position position="1"/>
    </location>
</feature>
<gene>
    <name evidence="8" type="primary">LEC2</name>
    <name evidence="8" type="ORF">CR513_07730</name>
</gene>
<feature type="region of interest" description="Disordered" evidence="6">
    <location>
        <begin position="372"/>
        <end position="400"/>
    </location>
</feature>
<evidence type="ECO:0000256" key="6">
    <source>
        <dbReference type="SAM" id="MobiDB-lite"/>
    </source>
</evidence>
<dbReference type="Pfam" id="PF02362">
    <property type="entry name" value="B3"/>
    <property type="match status" value="1"/>
</dbReference>
<dbReference type="GO" id="GO:0003700">
    <property type="term" value="F:DNA-binding transcription factor activity"/>
    <property type="evidence" value="ECO:0007669"/>
    <property type="project" value="InterPro"/>
</dbReference>
<dbReference type="AlphaFoldDB" id="A0A371HZ60"/>
<proteinExistence type="predicted"/>
<dbReference type="EMBL" id="QJKJ01001344">
    <property type="protein sequence ID" value="RDY08078.1"/>
    <property type="molecule type" value="Genomic_DNA"/>
</dbReference>